<dbReference type="GO" id="GO:0004141">
    <property type="term" value="F:dethiobiotin synthase activity"/>
    <property type="evidence" value="ECO:0007669"/>
    <property type="project" value="InterPro"/>
</dbReference>
<proteinExistence type="inferred from homology"/>
<dbReference type="Gene3D" id="3.40.50.300">
    <property type="entry name" value="P-loop containing nucleotide triphosphate hydrolases"/>
    <property type="match status" value="1"/>
</dbReference>
<accession>A0A6J7E9G2</accession>
<protein>
    <submittedName>
        <fullName evidence="1">Unannotated protein</fullName>
    </submittedName>
</protein>
<dbReference type="CDD" id="cd03109">
    <property type="entry name" value="DTBS"/>
    <property type="match status" value="1"/>
</dbReference>
<dbReference type="InterPro" id="IPR027417">
    <property type="entry name" value="P-loop_NTPase"/>
</dbReference>
<evidence type="ECO:0000313" key="1">
    <source>
        <dbReference type="EMBL" id="CAB4876393.1"/>
    </source>
</evidence>
<dbReference type="InterPro" id="IPR004472">
    <property type="entry name" value="DTB_synth_BioD"/>
</dbReference>
<dbReference type="SUPFAM" id="SSF52540">
    <property type="entry name" value="P-loop containing nucleoside triphosphate hydrolases"/>
    <property type="match status" value="1"/>
</dbReference>
<dbReference type="PIRSF" id="PIRSF006755">
    <property type="entry name" value="DTB_synth"/>
    <property type="match status" value="1"/>
</dbReference>
<dbReference type="EMBL" id="CAFBLU010000015">
    <property type="protein sequence ID" value="CAB4876393.1"/>
    <property type="molecule type" value="Genomic_DNA"/>
</dbReference>
<name>A0A6J7E9G2_9ZZZZ</name>
<dbReference type="GO" id="GO:0005829">
    <property type="term" value="C:cytosol"/>
    <property type="evidence" value="ECO:0007669"/>
    <property type="project" value="TreeGrafter"/>
</dbReference>
<dbReference type="PANTHER" id="PTHR43210">
    <property type="entry name" value="DETHIOBIOTIN SYNTHETASE"/>
    <property type="match status" value="1"/>
</dbReference>
<organism evidence="1">
    <name type="scientific">freshwater metagenome</name>
    <dbReference type="NCBI Taxonomy" id="449393"/>
    <lineage>
        <taxon>unclassified sequences</taxon>
        <taxon>metagenomes</taxon>
        <taxon>ecological metagenomes</taxon>
    </lineage>
</organism>
<dbReference type="GO" id="GO:0009102">
    <property type="term" value="P:biotin biosynthetic process"/>
    <property type="evidence" value="ECO:0007669"/>
    <property type="project" value="UniProtKB-UniPathway"/>
</dbReference>
<reference evidence="1" key="1">
    <citation type="submission" date="2020-05" db="EMBL/GenBank/DDBJ databases">
        <authorList>
            <person name="Chiriac C."/>
            <person name="Salcher M."/>
            <person name="Ghai R."/>
            <person name="Kavagutti S V."/>
        </authorList>
    </citation>
    <scope>NUCLEOTIDE SEQUENCE</scope>
</reference>
<dbReference type="Pfam" id="PF13500">
    <property type="entry name" value="AAA_26"/>
    <property type="match status" value="1"/>
</dbReference>
<dbReference type="PANTHER" id="PTHR43210:SF5">
    <property type="entry name" value="DETHIOBIOTIN SYNTHETASE"/>
    <property type="match status" value="1"/>
</dbReference>
<dbReference type="UniPathway" id="UPA00078"/>
<dbReference type="NCBIfam" id="TIGR00347">
    <property type="entry name" value="bioD"/>
    <property type="match status" value="1"/>
</dbReference>
<dbReference type="AlphaFoldDB" id="A0A6J7E9G2"/>
<gene>
    <name evidence="1" type="ORF">UFOPK3444_01042</name>
</gene>
<sequence length="234" mass="23772">MTSRVPGLFITGTDTGSGKSYVTAAIAAAMVANSIDVVVRKPLLTGVDDGATNGPWLDHDLLSVAVGGAEAAESISPVRFGPAMSPHLAAEQAGADIDVRAIAQDLRDLSTQQDGTLLVEGIGGLLVPITRSDSVADLAVALGFPIVIAARPGLGTISHCLLTLEAARSRGLDVRAVVFGPWPEAPSAIESDNLKTVAQLGNVTVATLPAVTDITHAGFAQAGNQLPLTEILAG</sequence>
<dbReference type="GO" id="GO:0005524">
    <property type="term" value="F:ATP binding"/>
    <property type="evidence" value="ECO:0007669"/>
    <property type="project" value="InterPro"/>
</dbReference>
<dbReference type="GO" id="GO:0000287">
    <property type="term" value="F:magnesium ion binding"/>
    <property type="evidence" value="ECO:0007669"/>
    <property type="project" value="InterPro"/>
</dbReference>
<dbReference type="HAMAP" id="MF_00336">
    <property type="entry name" value="BioD"/>
    <property type="match status" value="1"/>
</dbReference>